<accession>A0ABQ9E486</accession>
<evidence type="ECO:0000313" key="2">
    <source>
        <dbReference type="EMBL" id="KAJ8300229.1"/>
    </source>
</evidence>
<dbReference type="InterPro" id="IPR050951">
    <property type="entry name" value="Retrovirus_Pol_polyprotein"/>
</dbReference>
<evidence type="ECO:0000313" key="3">
    <source>
        <dbReference type="Proteomes" id="UP001217089"/>
    </source>
</evidence>
<evidence type="ECO:0000259" key="1">
    <source>
        <dbReference type="Pfam" id="PF17921"/>
    </source>
</evidence>
<organism evidence="2 3">
    <name type="scientific">Tegillarca granosa</name>
    <name type="common">Malaysian cockle</name>
    <name type="synonym">Anadara granosa</name>
    <dbReference type="NCBI Taxonomy" id="220873"/>
    <lineage>
        <taxon>Eukaryota</taxon>
        <taxon>Metazoa</taxon>
        <taxon>Spiralia</taxon>
        <taxon>Lophotrochozoa</taxon>
        <taxon>Mollusca</taxon>
        <taxon>Bivalvia</taxon>
        <taxon>Autobranchia</taxon>
        <taxon>Pteriomorphia</taxon>
        <taxon>Arcoida</taxon>
        <taxon>Arcoidea</taxon>
        <taxon>Arcidae</taxon>
        <taxon>Tegillarca</taxon>
    </lineage>
</organism>
<feature type="domain" description="Integrase zinc-binding" evidence="1">
    <location>
        <begin position="40"/>
        <end position="76"/>
    </location>
</feature>
<dbReference type="EMBL" id="JARBDR010000919">
    <property type="protein sequence ID" value="KAJ8300229.1"/>
    <property type="molecule type" value="Genomic_DNA"/>
</dbReference>
<sequence>MDGQSREQDCNENVLEYWNHRDELSFEDGLIFKGCTLVNPGVTKTIRRAKNGMLWSGMSKQVTDLILDCLICLKHRDSNTKEPIILTEFPNRSYQIIGVDLFQFDDKDYLLTIDYYRRFFEVDFLPNSRSHTVIQKLRNVQTKDGGLYRRNRIRLHKTNKNVSDIQPPDLNIVKHFEGEKELPNISRDKFPVKLSDKNTTLLDNQSNQYTTRSGRAIKASTKYNTSEWTK</sequence>
<dbReference type="Pfam" id="PF17921">
    <property type="entry name" value="Integrase_H2C2"/>
    <property type="match status" value="1"/>
</dbReference>
<dbReference type="PANTHER" id="PTHR37984:SF7">
    <property type="entry name" value="INTEGRASE CATALYTIC DOMAIN-CONTAINING PROTEIN"/>
    <property type="match status" value="1"/>
</dbReference>
<keyword evidence="3" id="KW-1185">Reference proteome</keyword>
<reference evidence="2 3" key="1">
    <citation type="submission" date="2022-12" db="EMBL/GenBank/DDBJ databases">
        <title>Chromosome-level genome of Tegillarca granosa.</title>
        <authorList>
            <person name="Kim J."/>
        </authorList>
    </citation>
    <scope>NUCLEOTIDE SEQUENCE [LARGE SCALE GENOMIC DNA]</scope>
    <source>
        <strain evidence="2">Teg-2019</strain>
        <tissue evidence="2">Adductor muscle</tissue>
    </source>
</reference>
<gene>
    <name evidence="2" type="ORF">KUTeg_021748</name>
</gene>
<comment type="caution">
    <text evidence="2">The sequence shown here is derived from an EMBL/GenBank/DDBJ whole genome shotgun (WGS) entry which is preliminary data.</text>
</comment>
<name>A0ABQ9E486_TEGGR</name>
<dbReference type="Proteomes" id="UP001217089">
    <property type="component" value="Unassembled WGS sequence"/>
</dbReference>
<proteinExistence type="predicted"/>
<dbReference type="InterPro" id="IPR041588">
    <property type="entry name" value="Integrase_H2C2"/>
</dbReference>
<dbReference type="PANTHER" id="PTHR37984">
    <property type="entry name" value="PROTEIN CBG26694"/>
    <property type="match status" value="1"/>
</dbReference>
<protein>
    <recommendedName>
        <fullName evidence="1">Integrase zinc-binding domain-containing protein</fullName>
    </recommendedName>
</protein>